<organism evidence="2">
    <name type="scientific">Daucus carota subsp. sativus</name>
    <name type="common">Carrot</name>
    <dbReference type="NCBI Taxonomy" id="79200"/>
    <lineage>
        <taxon>Eukaryota</taxon>
        <taxon>Viridiplantae</taxon>
        <taxon>Streptophyta</taxon>
        <taxon>Embryophyta</taxon>
        <taxon>Tracheophyta</taxon>
        <taxon>Spermatophyta</taxon>
        <taxon>Magnoliopsida</taxon>
        <taxon>eudicotyledons</taxon>
        <taxon>Gunneridae</taxon>
        <taxon>Pentapetalae</taxon>
        <taxon>asterids</taxon>
        <taxon>campanulids</taxon>
        <taxon>Apiales</taxon>
        <taxon>Apiaceae</taxon>
        <taxon>Apioideae</taxon>
        <taxon>Scandiceae</taxon>
        <taxon>Daucinae</taxon>
        <taxon>Daucus</taxon>
        <taxon>Daucus sect. Daucus</taxon>
    </lineage>
</organism>
<proteinExistence type="predicted"/>
<dbReference type="SUPFAM" id="SSF81383">
    <property type="entry name" value="F-box domain"/>
    <property type="match status" value="1"/>
</dbReference>
<dbReference type="EMBL" id="LNRQ01000003">
    <property type="protein sequence ID" value="KZN03729.1"/>
    <property type="molecule type" value="Genomic_DNA"/>
</dbReference>
<evidence type="ECO:0008006" key="3">
    <source>
        <dbReference type="Google" id="ProtNLM"/>
    </source>
</evidence>
<comment type="caution">
    <text evidence="2">The sequence shown here is derived from an EMBL/GenBank/DDBJ whole genome shotgun (WGS) entry which is preliminary data.</text>
</comment>
<feature type="compositionally biased region" description="Acidic residues" evidence="1">
    <location>
        <begin position="334"/>
        <end position="343"/>
    </location>
</feature>
<dbReference type="Gramene" id="KZN03729">
    <property type="protein sequence ID" value="KZN03729"/>
    <property type="gene ID" value="DCAR_012485"/>
</dbReference>
<dbReference type="InterPro" id="IPR032675">
    <property type="entry name" value="LRR_dom_sf"/>
</dbReference>
<evidence type="ECO:0000313" key="2">
    <source>
        <dbReference type="EMBL" id="KZN03729.1"/>
    </source>
</evidence>
<evidence type="ECO:0000256" key="1">
    <source>
        <dbReference type="SAM" id="MobiDB-lite"/>
    </source>
</evidence>
<dbReference type="OMA" id="ENDWSHR"/>
<accession>A0A166CG56</accession>
<dbReference type="AlphaFoldDB" id="A0A166CG56"/>
<dbReference type="STRING" id="79200.A0A166CG56"/>
<dbReference type="InterPro" id="IPR036047">
    <property type="entry name" value="F-box-like_dom_sf"/>
</dbReference>
<protein>
    <recommendedName>
        <fullName evidence="3">F-box domain-containing protein</fullName>
    </recommendedName>
</protein>
<gene>
    <name evidence="2" type="ORF">DCAR_012485</name>
</gene>
<sequence>MEAFTEAFTHLANSSSSSLEFLFDRLVESSPSDEAQAEITEQAIRIAGVLREAGLRSSRKRDAAHNSRVWPLSVDLTINVFCWLDTLSVCNAAATCNFFRRCSSDPLCYARIDLLTTVPKVDNLVVSTMIQRAGTALRSMKLGLIPTRSALLGSSQPFVYSLKNPTYGSGTSWYDRYDKRSRQVKESCILSRSCLNSLTIDGGAPGAGLRCLHLYNIERIDDAALSTALFACPNLLDLVIVGLKLGGSLLEYIFLRDCMQLRKDISNHDGLAIENDWSHRCYSTSYMEIESDGDVIFPSQQSFRSSDESFSMNSGAGSGSEDSRGTSSLSYVESSDELEFFSH</sequence>
<reference evidence="2" key="1">
    <citation type="journal article" date="2016" name="Nat. Genet.">
        <title>A high-quality carrot genome assembly provides new insights into carotenoid accumulation and asterid genome evolution.</title>
        <authorList>
            <person name="Iorizzo M."/>
            <person name="Ellison S."/>
            <person name="Senalik D."/>
            <person name="Zeng P."/>
            <person name="Satapoomin P."/>
            <person name="Huang J."/>
            <person name="Bowman M."/>
            <person name="Iovene M."/>
            <person name="Sanseverino W."/>
            <person name="Cavagnaro P."/>
            <person name="Yildiz M."/>
            <person name="Macko-Podgorni A."/>
            <person name="Moranska E."/>
            <person name="Grzebelus E."/>
            <person name="Grzebelus D."/>
            <person name="Ashrafi H."/>
            <person name="Zheng Z."/>
            <person name="Cheng S."/>
            <person name="Spooner D."/>
            <person name="Van Deynze A."/>
            <person name="Simon P."/>
        </authorList>
    </citation>
    <scope>NUCLEOTIDE SEQUENCE [LARGE SCALE GENOMIC DNA]</scope>
    <source>
        <tissue evidence="2">Leaf</tissue>
    </source>
</reference>
<dbReference type="Gene3D" id="3.80.10.10">
    <property type="entry name" value="Ribonuclease Inhibitor"/>
    <property type="match status" value="1"/>
</dbReference>
<feature type="compositionally biased region" description="Polar residues" evidence="1">
    <location>
        <begin position="303"/>
        <end position="315"/>
    </location>
</feature>
<feature type="region of interest" description="Disordered" evidence="1">
    <location>
        <begin position="303"/>
        <end position="343"/>
    </location>
</feature>
<name>A0A166CG56_DAUCS</name>